<evidence type="ECO:0000256" key="11">
    <source>
        <dbReference type="ARBA" id="ARBA00057024"/>
    </source>
</evidence>
<comment type="function">
    <text evidence="11">Involved in the storage or transport of lipids necessary for membrane maintenance under stressful conditions. Displays a binding preference for lysophospholipids.</text>
</comment>
<evidence type="ECO:0000259" key="14">
    <source>
        <dbReference type="Pfam" id="PF08212"/>
    </source>
</evidence>
<sequence length="180" mass="20464">MKLNKWQIVRAGVGTAALMIGLSSCVSIPKGAKAVKPFNKDKYLGKWYEICRMDFKFEKNLNNVTANYNLKDNGTIRVDNKGYNYLDKEWKESIGKAKLVGNDGAGRLKVSFFGPFYSGYNVIAIDKDYKYAMVAGNNLNYLWLLSRETTIPPAVISDYLKQAKNLGYNVKKLVWTKHDR</sequence>
<dbReference type="InterPro" id="IPR047202">
    <property type="entry name" value="Lipocalin_Blc-like_dom"/>
</dbReference>
<dbReference type="PANTHER" id="PTHR10612">
    <property type="entry name" value="APOLIPOPROTEIN D"/>
    <property type="match status" value="1"/>
</dbReference>
<comment type="subunit">
    <text evidence="4">Homodimer.</text>
</comment>
<dbReference type="PRINTS" id="PR01171">
    <property type="entry name" value="BCTLIPOCALIN"/>
</dbReference>
<evidence type="ECO:0000256" key="7">
    <source>
        <dbReference type="ARBA" id="ARBA00023136"/>
    </source>
</evidence>
<dbReference type="InterPro" id="IPR000566">
    <property type="entry name" value="Lipocln_cytosolic_FA-bd_dom"/>
</dbReference>
<evidence type="ECO:0000313" key="15">
    <source>
        <dbReference type="EMBL" id="MBD1391586.1"/>
    </source>
</evidence>
<comment type="subcellular location">
    <subcellularLocation>
        <location evidence="1">Cell outer membrane</location>
    </subcellularLocation>
    <subcellularLocation>
        <location evidence="2">Membrane</location>
        <topology evidence="2">Lipid-anchor</topology>
    </subcellularLocation>
</comment>
<evidence type="ECO:0000256" key="8">
    <source>
        <dbReference type="ARBA" id="ARBA00023139"/>
    </source>
</evidence>
<dbReference type="GO" id="GO:0008289">
    <property type="term" value="F:lipid binding"/>
    <property type="evidence" value="ECO:0007669"/>
    <property type="project" value="UniProtKB-KW"/>
</dbReference>
<keyword evidence="9" id="KW-0998">Cell outer membrane</keyword>
<dbReference type="PROSITE" id="PS00213">
    <property type="entry name" value="LIPOCALIN"/>
    <property type="match status" value="1"/>
</dbReference>
<dbReference type="InterPro" id="IPR002446">
    <property type="entry name" value="Lipocalin_bac"/>
</dbReference>
<dbReference type="Gene3D" id="2.40.128.20">
    <property type="match status" value="1"/>
</dbReference>
<dbReference type="EMBL" id="JACWMX010000001">
    <property type="protein sequence ID" value="MBD1391586.1"/>
    <property type="molecule type" value="Genomic_DNA"/>
</dbReference>
<dbReference type="AlphaFoldDB" id="A0A926S4A3"/>
<dbReference type="GO" id="GO:0009279">
    <property type="term" value="C:cell outer membrane"/>
    <property type="evidence" value="ECO:0007669"/>
    <property type="project" value="UniProtKB-SubCell"/>
</dbReference>
<dbReference type="PROSITE" id="PS51257">
    <property type="entry name" value="PROKAR_LIPOPROTEIN"/>
    <property type="match status" value="1"/>
</dbReference>
<evidence type="ECO:0000256" key="3">
    <source>
        <dbReference type="ARBA" id="ARBA00006889"/>
    </source>
</evidence>
<dbReference type="Proteomes" id="UP000619078">
    <property type="component" value="Unassembled WGS sequence"/>
</dbReference>
<keyword evidence="7" id="KW-0472">Membrane</keyword>
<dbReference type="InterPro" id="IPR022272">
    <property type="entry name" value="Lipocalin_CS"/>
</dbReference>
<proteinExistence type="inferred from homology"/>
<evidence type="ECO:0000256" key="2">
    <source>
        <dbReference type="ARBA" id="ARBA00004635"/>
    </source>
</evidence>
<evidence type="ECO:0000313" key="16">
    <source>
        <dbReference type="Proteomes" id="UP000619078"/>
    </source>
</evidence>
<protein>
    <recommendedName>
        <fullName evidence="12">Outer membrane lipoprotein Blc</fullName>
    </recommendedName>
</protein>
<evidence type="ECO:0000256" key="5">
    <source>
        <dbReference type="ARBA" id="ARBA00022729"/>
    </source>
</evidence>
<evidence type="ECO:0000256" key="9">
    <source>
        <dbReference type="ARBA" id="ARBA00023237"/>
    </source>
</evidence>
<dbReference type="FunFam" id="2.40.128.20:FF:000002">
    <property type="entry name" value="Outer membrane lipoprotein Blc"/>
    <property type="match status" value="1"/>
</dbReference>
<keyword evidence="5" id="KW-0732">Signal</keyword>
<dbReference type="PIRSF" id="PIRSF036893">
    <property type="entry name" value="Lipocalin_ApoD"/>
    <property type="match status" value="1"/>
</dbReference>
<accession>A0A926S4A3</accession>
<evidence type="ECO:0000256" key="12">
    <source>
        <dbReference type="ARBA" id="ARBA00071217"/>
    </source>
</evidence>
<name>A0A926S4A3_9SPHI</name>
<reference evidence="15" key="1">
    <citation type="submission" date="2020-09" db="EMBL/GenBank/DDBJ databases">
        <title>Novel species of Mucilaginibacter isolated from a glacier on the Tibetan Plateau.</title>
        <authorList>
            <person name="Liu Q."/>
            <person name="Xin Y.-H."/>
        </authorList>
    </citation>
    <scope>NUCLEOTIDE SEQUENCE</scope>
    <source>
        <strain evidence="15">ZB1P21</strain>
    </source>
</reference>
<keyword evidence="6" id="KW-0446">Lipid-binding</keyword>
<evidence type="ECO:0000256" key="1">
    <source>
        <dbReference type="ARBA" id="ARBA00004442"/>
    </source>
</evidence>
<organism evidence="15 16">
    <name type="scientific">Mucilaginibacter glaciei</name>
    <dbReference type="NCBI Taxonomy" id="2772109"/>
    <lineage>
        <taxon>Bacteria</taxon>
        <taxon>Pseudomonadati</taxon>
        <taxon>Bacteroidota</taxon>
        <taxon>Sphingobacteriia</taxon>
        <taxon>Sphingobacteriales</taxon>
        <taxon>Sphingobacteriaceae</taxon>
        <taxon>Mucilaginibacter</taxon>
    </lineage>
</organism>
<evidence type="ECO:0000256" key="6">
    <source>
        <dbReference type="ARBA" id="ARBA00023121"/>
    </source>
</evidence>
<comment type="similarity">
    <text evidence="3 13">Belongs to the calycin superfamily. Lipocalin family.</text>
</comment>
<dbReference type="GO" id="GO:0006950">
    <property type="term" value="P:response to stress"/>
    <property type="evidence" value="ECO:0007669"/>
    <property type="project" value="UniProtKB-ARBA"/>
</dbReference>
<evidence type="ECO:0000256" key="13">
    <source>
        <dbReference type="PIRNR" id="PIRNR036893"/>
    </source>
</evidence>
<keyword evidence="10" id="KW-0449">Lipoprotein</keyword>
<feature type="domain" description="Lipocalin/cytosolic fatty-acid binding" evidence="14">
    <location>
        <begin position="41"/>
        <end position="177"/>
    </location>
</feature>
<dbReference type="InterPro" id="IPR022271">
    <property type="entry name" value="Lipocalin_ApoD"/>
</dbReference>
<dbReference type="Pfam" id="PF08212">
    <property type="entry name" value="Lipocalin_2"/>
    <property type="match status" value="1"/>
</dbReference>
<gene>
    <name evidence="15" type="ORF">IDJ76_00615</name>
</gene>
<evidence type="ECO:0000256" key="10">
    <source>
        <dbReference type="ARBA" id="ARBA00023288"/>
    </source>
</evidence>
<evidence type="ECO:0000256" key="4">
    <source>
        <dbReference type="ARBA" id="ARBA00011738"/>
    </source>
</evidence>
<dbReference type="InterPro" id="IPR012674">
    <property type="entry name" value="Calycin"/>
</dbReference>
<dbReference type="SUPFAM" id="SSF50814">
    <property type="entry name" value="Lipocalins"/>
    <property type="match status" value="1"/>
</dbReference>
<dbReference type="PANTHER" id="PTHR10612:SF34">
    <property type="entry name" value="APOLIPOPROTEIN D"/>
    <property type="match status" value="1"/>
</dbReference>
<keyword evidence="8" id="KW-0564">Palmitate</keyword>
<dbReference type="RefSeq" id="WP_191159656.1">
    <property type="nucleotide sequence ID" value="NZ_JACWMX010000001.1"/>
</dbReference>
<comment type="caution">
    <text evidence="15">The sequence shown here is derived from an EMBL/GenBank/DDBJ whole genome shotgun (WGS) entry which is preliminary data.</text>
</comment>
<keyword evidence="16" id="KW-1185">Reference proteome</keyword>
<dbReference type="CDD" id="cd19438">
    <property type="entry name" value="lipocalin_Blc-like"/>
    <property type="match status" value="1"/>
</dbReference>